<organism evidence="3 4">
    <name type="scientific">Renibacterium salmoninarum (strain ATCC 33209 / DSM 20767 / JCM 11484 / NBRC 15589 / NCIMB 2235)</name>
    <dbReference type="NCBI Taxonomy" id="288705"/>
    <lineage>
        <taxon>Bacteria</taxon>
        <taxon>Bacillati</taxon>
        <taxon>Actinomycetota</taxon>
        <taxon>Actinomycetes</taxon>
        <taxon>Micrococcales</taxon>
        <taxon>Micrococcaceae</taxon>
        <taxon>Renibacterium</taxon>
    </lineage>
</organism>
<proteinExistence type="inferred from homology"/>
<dbReference type="InterPro" id="IPR002347">
    <property type="entry name" value="SDR_fam"/>
</dbReference>
<dbReference type="InterPro" id="IPR036291">
    <property type="entry name" value="NAD(P)-bd_dom_sf"/>
</dbReference>
<dbReference type="PANTHER" id="PTHR43639:SF1">
    <property type="entry name" value="SHORT-CHAIN DEHYDROGENASE_REDUCTASE FAMILY PROTEIN"/>
    <property type="match status" value="1"/>
</dbReference>
<dbReference type="NCBIfam" id="NF005559">
    <property type="entry name" value="PRK07231.1"/>
    <property type="match status" value="1"/>
</dbReference>
<dbReference type="Gene3D" id="3.40.50.720">
    <property type="entry name" value="NAD(P)-binding Rossmann-like Domain"/>
    <property type="match status" value="1"/>
</dbReference>
<dbReference type="FunFam" id="3.40.50.720:FF:000084">
    <property type="entry name" value="Short-chain dehydrogenase reductase"/>
    <property type="match status" value="1"/>
</dbReference>
<evidence type="ECO:0000313" key="4">
    <source>
        <dbReference type="Proteomes" id="UP000002007"/>
    </source>
</evidence>
<dbReference type="PRINTS" id="PR00080">
    <property type="entry name" value="SDRFAMILY"/>
</dbReference>
<dbReference type="PRINTS" id="PR00081">
    <property type="entry name" value="GDHRDH"/>
</dbReference>
<dbReference type="PANTHER" id="PTHR43639">
    <property type="entry name" value="OXIDOREDUCTASE, SHORT-CHAIN DEHYDROGENASE/REDUCTASE FAMILY (AFU_ORTHOLOGUE AFUA_5G02870)"/>
    <property type="match status" value="1"/>
</dbReference>
<comment type="similarity">
    <text evidence="1">Belongs to the short-chain dehydrogenases/reductases (SDR) family.</text>
</comment>
<dbReference type="Proteomes" id="UP000002007">
    <property type="component" value="Chromosome"/>
</dbReference>
<dbReference type="HOGENOM" id="CLU_010194_1_2_11"/>
<reference evidence="4" key="1">
    <citation type="journal article" date="2008" name="J. Bacteriol.">
        <title>Genome sequence of the fish pathogen Renibacterium salmoninarum suggests reductive evolution away from an environmental Arthrobacter ancestor.</title>
        <authorList>
            <person name="Wiens G.D."/>
            <person name="Rockey D.D."/>
            <person name="Wu Z."/>
            <person name="Chang J."/>
            <person name="Levy R."/>
            <person name="Crane S."/>
            <person name="Chen D.S."/>
            <person name="Capri G.R."/>
            <person name="Burnett J.R."/>
            <person name="Sudheesh P.S."/>
            <person name="Schipma M.J."/>
            <person name="Burd H."/>
            <person name="Bhattacharyya A."/>
            <person name="Rhodes L.D."/>
            <person name="Kaul R."/>
            <person name="Strom M.S."/>
        </authorList>
    </citation>
    <scope>NUCLEOTIDE SEQUENCE [LARGE SCALE GENOMIC DNA]</scope>
    <source>
        <strain evidence="4">ATCC 33209 / DSM 20767 / JCM 11484 / NBRC 15589 / NCIMB 2235</strain>
    </source>
</reference>
<dbReference type="CDD" id="cd05233">
    <property type="entry name" value="SDR_c"/>
    <property type="match status" value="1"/>
</dbReference>
<dbReference type="Pfam" id="PF13561">
    <property type="entry name" value="adh_short_C2"/>
    <property type="match status" value="1"/>
</dbReference>
<dbReference type="KEGG" id="rsa:RSal33209_3265"/>
<dbReference type="InterPro" id="IPR020904">
    <property type="entry name" value="Sc_DH/Rdtase_CS"/>
</dbReference>
<dbReference type="SUPFAM" id="SSF51735">
    <property type="entry name" value="NAD(P)-binding Rossmann-fold domains"/>
    <property type="match status" value="1"/>
</dbReference>
<evidence type="ECO:0000313" key="3">
    <source>
        <dbReference type="EMBL" id="ABY24981.1"/>
    </source>
</evidence>
<dbReference type="eggNOG" id="COG1028">
    <property type="taxonomic scope" value="Bacteria"/>
</dbReference>
<dbReference type="EC" id="1.3.1.-" evidence="3"/>
<dbReference type="GO" id="GO:0016491">
    <property type="term" value="F:oxidoreductase activity"/>
    <property type="evidence" value="ECO:0007669"/>
    <property type="project" value="UniProtKB-KW"/>
</dbReference>
<dbReference type="AlphaFoldDB" id="A9WUW0"/>
<dbReference type="PROSITE" id="PS00061">
    <property type="entry name" value="ADH_SHORT"/>
    <property type="match status" value="1"/>
</dbReference>
<name>A9WUW0_RENSM</name>
<evidence type="ECO:0000256" key="1">
    <source>
        <dbReference type="ARBA" id="ARBA00006484"/>
    </source>
</evidence>
<keyword evidence="2 3" id="KW-0560">Oxidoreductase</keyword>
<keyword evidence="4" id="KW-1185">Reference proteome</keyword>
<gene>
    <name evidence="3" type="ordered locus">RSal33209_3265</name>
</gene>
<dbReference type="STRING" id="288705.RSal33209_3265"/>
<dbReference type="EMBL" id="CP000910">
    <property type="protein sequence ID" value="ABY24981.1"/>
    <property type="molecule type" value="Genomic_DNA"/>
</dbReference>
<accession>A9WUW0</accession>
<sequence length="270" mass="27624">MDLLVQKSLSKVISMTQRLAGQTALVTGSTSNIGRSIAQRFAQEGAKVIVSGRDGIKGSAVVAAIRSAGGAAYFIQADLDGTPSASRLLAEEALAAGGGRIDILVNNAGIFPPATTSTTDEPTFDRVYAVNVKAPYFLVQALAPVMTGAGGGVIINLGSWVARLGVSSGALYASTKGAMETLTRSWSAEFASQNIRVNAISPGVIRTPDLGDAVHPAEFMMHGTPAAKTGHPDDVAAAAAYLASDDAKFVHGIILDVDGGRTGVAFIAKP</sequence>
<protein>
    <submittedName>
        <fullName evidence="3">2,5-dichloro-2,5-cyclohexadiene-1,4-diol dehydrogenase</fullName>
        <ecNumber evidence="3">1.3.1.-</ecNumber>
    </submittedName>
</protein>
<evidence type="ECO:0000256" key="2">
    <source>
        <dbReference type="ARBA" id="ARBA00023002"/>
    </source>
</evidence>